<sequence length="41" mass="4486">MFLLGAIIPHTDLGGDWCVVGEENGCLFVELDFGFVCAYSF</sequence>
<reference evidence="1" key="1">
    <citation type="submission" date="2018-05" db="EMBL/GenBank/DDBJ databases">
        <authorList>
            <person name="Lanie J.A."/>
            <person name="Ng W.-L."/>
            <person name="Kazmierczak K.M."/>
            <person name="Andrzejewski T.M."/>
            <person name="Davidsen T.M."/>
            <person name="Wayne K.J."/>
            <person name="Tettelin H."/>
            <person name="Glass J.I."/>
            <person name="Rusch D."/>
            <person name="Podicherti R."/>
            <person name="Tsui H.-C.T."/>
            <person name="Winkler M.E."/>
        </authorList>
    </citation>
    <scope>NUCLEOTIDE SEQUENCE</scope>
</reference>
<dbReference type="EMBL" id="UINC01054912">
    <property type="protein sequence ID" value="SVB73186.1"/>
    <property type="molecule type" value="Genomic_DNA"/>
</dbReference>
<evidence type="ECO:0000313" key="1">
    <source>
        <dbReference type="EMBL" id="SVB73186.1"/>
    </source>
</evidence>
<proteinExistence type="predicted"/>
<name>A0A382GD68_9ZZZZ</name>
<organism evidence="1">
    <name type="scientific">marine metagenome</name>
    <dbReference type="NCBI Taxonomy" id="408172"/>
    <lineage>
        <taxon>unclassified sequences</taxon>
        <taxon>metagenomes</taxon>
        <taxon>ecological metagenomes</taxon>
    </lineage>
</organism>
<protein>
    <submittedName>
        <fullName evidence="1">Uncharacterized protein</fullName>
    </submittedName>
</protein>
<accession>A0A382GD68</accession>
<dbReference type="AlphaFoldDB" id="A0A382GD68"/>
<gene>
    <name evidence="1" type="ORF">METZ01_LOCUS226040</name>
</gene>